<dbReference type="EnsemblMetazoa" id="SSS_4127s_mrna">
    <property type="protein sequence ID" value="KAF7490588.1"/>
    <property type="gene ID" value="SSS_4127"/>
</dbReference>
<dbReference type="AlphaFoldDB" id="A0A834VE93"/>
<proteinExistence type="predicted"/>
<gene>
    <name evidence="2" type="ORF">SSS_4127</name>
</gene>
<keyword evidence="4" id="KW-1185">Reference proteome</keyword>
<evidence type="ECO:0000256" key="1">
    <source>
        <dbReference type="SAM" id="MobiDB-lite"/>
    </source>
</evidence>
<name>A0A834VE93_SARSC</name>
<reference evidence="2" key="2">
    <citation type="submission" date="2020-01" db="EMBL/GenBank/DDBJ databases">
        <authorList>
            <person name="Korhonen P.K.K."/>
            <person name="Guangxu M.G."/>
            <person name="Wang T.W."/>
            <person name="Stroehlein A.J.S."/>
            <person name="Young N.D."/>
            <person name="Ang C.-S.A."/>
            <person name="Fernando D.W.F."/>
            <person name="Lu H.L."/>
            <person name="Taylor S.T."/>
            <person name="Ehtesham M.E.M."/>
            <person name="Najaraj S.H.N."/>
            <person name="Harsha G.H.G."/>
            <person name="Madugundu A.M."/>
            <person name="Renuse S.R."/>
            <person name="Holt D.H."/>
            <person name="Pandey A.P."/>
            <person name="Papenfuss A.P."/>
            <person name="Gasser R.B.G."/>
            <person name="Fischer K.F."/>
        </authorList>
    </citation>
    <scope>NUCLEOTIDE SEQUENCE</scope>
    <source>
        <strain evidence="2">SSS_KF_BRIS2020</strain>
    </source>
</reference>
<reference evidence="3" key="3">
    <citation type="submission" date="2022-06" db="UniProtKB">
        <authorList>
            <consortium name="EnsemblMetazoa"/>
        </authorList>
    </citation>
    <scope>IDENTIFICATION</scope>
</reference>
<organism evidence="2">
    <name type="scientific">Sarcoptes scabiei</name>
    <name type="common">Itch mite</name>
    <name type="synonym">Acarus scabiei</name>
    <dbReference type="NCBI Taxonomy" id="52283"/>
    <lineage>
        <taxon>Eukaryota</taxon>
        <taxon>Metazoa</taxon>
        <taxon>Ecdysozoa</taxon>
        <taxon>Arthropoda</taxon>
        <taxon>Chelicerata</taxon>
        <taxon>Arachnida</taxon>
        <taxon>Acari</taxon>
        <taxon>Acariformes</taxon>
        <taxon>Sarcoptiformes</taxon>
        <taxon>Astigmata</taxon>
        <taxon>Psoroptidia</taxon>
        <taxon>Sarcoptoidea</taxon>
        <taxon>Sarcoptidae</taxon>
        <taxon>Sarcoptinae</taxon>
        <taxon>Sarcoptes</taxon>
    </lineage>
</organism>
<sequence>MENTTSPSNSDIDSNRHRNRSTKSATTTSSRTALENPKKFDTTDHNDDQSIRTPGSLLIDLTRKSPYKRHSPYRCVLSNSIDQFICHTIFIISGSKYFEACFEQSDDRIIVNDSNGSKQIYPRITVEFNRYELLKYIDFAYELDFGIDSVDELETLLDFGTFINSNEFIQVIQRHMIRFCETFRNDLKTNSFVWENLRNLAQKYRLAEITALINNLMNESSH</sequence>
<dbReference type="Proteomes" id="UP000070412">
    <property type="component" value="Unassembled WGS sequence"/>
</dbReference>
<feature type="compositionally biased region" description="Polar residues" evidence="1">
    <location>
        <begin position="1"/>
        <end position="12"/>
    </location>
</feature>
<feature type="compositionally biased region" description="Low complexity" evidence="1">
    <location>
        <begin position="22"/>
        <end position="33"/>
    </location>
</feature>
<reference evidence="4" key="1">
    <citation type="journal article" date="2020" name="PLoS Negl. Trop. Dis.">
        <title>High-quality nuclear genome for Sarcoptes scabiei-A critical resource for a neglected parasite.</title>
        <authorList>
            <person name="Korhonen P.K."/>
            <person name="Gasser R.B."/>
            <person name="Ma G."/>
            <person name="Wang T."/>
            <person name="Stroehlein A.J."/>
            <person name="Young N.D."/>
            <person name="Ang C.S."/>
            <person name="Fernando D.D."/>
            <person name="Lu H.C."/>
            <person name="Taylor S."/>
            <person name="Reynolds S.L."/>
            <person name="Mofiz E."/>
            <person name="Najaraj S.H."/>
            <person name="Gowda H."/>
            <person name="Madugundu A."/>
            <person name="Renuse S."/>
            <person name="Holt D."/>
            <person name="Pandey A."/>
            <person name="Papenfuss A.T."/>
            <person name="Fischer K."/>
        </authorList>
    </citation>
    <scope>NUCLEOTIDE SEQUENCE [LARGE SCALE GENOMIC DNA]</scope>
</reference>
<evidence type="ECO:0008006" key="5">
    <source>
        <dbReference type="Google" id="ProtNLM"/>
    </source>
</evidence>
<feature type="compositionally biased region" description="Basic and acidic residues" evidence="1">
    <location>
        <begin position="36"/>
        <end position="50"/>
    </location>
</feature>
<feature type="region of interest" description="Disordered" evidence="1">
    <location>
        <begin position="1"/>
        <end position="51"/>
    </location>
</feature>
<dbReference type="EMBL" id="WVUK01000062">
    <property type="protein sequence ID" value="KAF7490588.1"/>
    <property type="molecule type" value="Genomic_DNA"/>
</dbReference>
<evidence type="ECO:0000313" key="2">
    <source>
        <dbReference type="EMBL" id="KAF7490588.1"/>
    </source>
</evidence>
<evidence type="ECO:0000313" key="4">
    <source>
        <dbReference type="Proteomes" id="UP000070412"/>
    </source>
</evidence>
<protein>
    <recommendedName>
        <fullName evidence="5">BTB domain-containing protein</fullName>
    </recommendedName>
</protein>
<accession>A0A834VE93</accession>
<evidence type="ECO:0000313" key="3">
    <source>
        <dbReference type="EnsemblMetazoa" id="KAF7490588.1"/>
    </source>
</evidence>
<dbReference type="OrthoDB" id="6507660at2759"/>